<reference evidence="4 5" key="1">
    <citation type="submission" date="2016-03" db="EMBL/GenBank/DDBJ databases">
        <title>Draft genome sequence of Gluconobacter cerinus strain CECT 9110.</title>
        <authorList>
            <person name="Sainz F."/>
            <person name="Mas A."/>
            <person name="Torija M.J."/>
        </authorList>
    </citation>
    <scope>NUCLEOTIDE SEQUENCE [LARGE SCALE GENOMIC DNA]</scope>
    <source>
        <strain evidence="4 5">CECT 9110</strain>
    </source>
</reference>
<dbReference type="EMBL" id="LUTU01000017">
    <property type="protein sequence ID" value="OAJ66371.1"/>
    <property type="molecule type" value="Genomic_DNA"/>
</dbReference>
<sequence length="323" mass="33954">MKNALFMLPLVGLAALSGCAGANTETPVTVDVPGMPSPELALQKSLDRINSFLGSLNQRIDTPARQTTALAVTPSHPITLAPQPQASSLPIAPPATAAHEANPLPGRAGLTWFAYGEGYARIHCANGALCILRLQPGETVEEGALSVEPRAGWRTDLVRGTRGIHAAWAVALTPGPSAQPSVLHLATSRRAYVALLDPTGPSMKSVAFSYASADPQIQPEPPPSPEALARLNTPDFNFQMTGASPSWKPLRIYREGAHTYIQFPPGGINHAPRLVVLAPSTVGTQPYRTVGDSYVVDLPVSDALLIGSEPDSPTIRISHGGKA</sequence>
<dbReference type="InterPro" id="IPR010258">
    <property type="entry name" value="Conjugal_tfr_TrbG/VirB9/CagX"/>
</dbReference>
<evidence type="ECO:0000313" key="4">
    <source>
        <dbReference type="EMBL" id="OAJ66371.1"/>
    </source>
</evidence>
<feature type="chain" id="PRO_5008590036" evidence="3">
    <location>
        <begin position="23"/>
        <end position="323"/>
    </location>
</feature>
<dbReference type="Pfam" id="PF03524">
    <property type="entry name" value="CagX"/>
    <property type="match status" value="1"/>
</dbReference>
<evidence type="ECO:0000256" key="2">
    <source>
        <dbReference type="ARBA" id="ARBA00022729"/>
    </source>
</evidence>
<dbReference type="PROSITE" id="PS51257">
    <property type="entry name" value="PROKAR_LIPOPROTEIN"/>
    <property type="match status" value="1"/>
</dbReference>
<keyword evidence="2 3" id="KW-0732">Signal</keyword>
<dbReference type="Gene3D" id="2.60.40.2500">
    <property type="match status" value="1"/>
</dbReference>
<dbReference type="Proteomes" id="UP000077786">
    <property type="component" value="Unassembled WGS sequence"/>
</dbReference>
<evidence type="ECO:0000313" key="5">
    <source>
        <dbReference type="Proteomes" id="UP000077786"/>
    </source>
</evidence>
<evidence type="ECO:0000256" key="1">
    <source>
        <dbReference type="ARBA" id="ARBA00006135"/>
    </source>
</evidence>
<dbReference type="OrthoDB" id="9815808at2"/>
<organism evidence="4 5">
    <name type="scientific">Gluconobacter cerinus</name>
    <dbReference type="NCBI Taxonomy" id="38307"/>
    <lineage>
        <taxon>Bacteria</taxon>
        <taxon>Pseudomonadati</taxon>
        <taxon>Pseudomonadota</taxon>
        <taxon>Alphaproteobacteria</taxon>
        <taxon>Acetobacterales</taxon>
        <taxon>Acetobacteraceae</taxon>
        <taxon>Gluconobacter</taxon>
    </lineage>
</organism>
<comment type="similarity">
    <text evidence="1">Belongs to the TrbG/VirB9 family.</text>
</comment>
<dbReference type="InterPro" id="IPR038161">
    <property type="entry name" value="VirB9/CagX/TrbG_C_sf"/>
</dbReference>
<gene>
    <name evidence="4" type="ORF">A0123_03048</name>
</gene>
<dbReference type="AlphaFoldDB" id="A0A1B6VGM5"/>
<protein>
    <submittedName>
        <fullName evidence="4">Conjugal transfer protein TrbG</fullName>
    </submittedName>
</protein>
<proteinExistence type="inferred from homology"/>
<evidence type="ECO:0000256" key="3">
    <source>
        <dbReference type="SAM" id="SignalP"/>
    </source>
</evidence>
<name>A0A1B6VGM5_9PROT</name>
<feature type="signal peptide" evidence="3">
    <location>
        <begin position="1"/>
        <end position="22"/>
    </location>
</feature>
<dbReference type="PATRIC" id="fig|38307.3.peg.3190"/>
<dbReference type="InterPro" id="IPR033645">
    <property type="entry name" value="VirB9/CagX/TrbG_C"/>
</dbReference>
<accession>A0A1B6VGM5</accession>
<dbReference type="CDD" id="cd06911">
    <property type="entry name" value="VirB9_CagX_TrbG"/>
    <property type="match status" value="1"/>
</dbReference>
<comment type="caution">
    <text evidence="4">The sequence shown here is derived from an EMBL/GenBank/DDBJ whole genome shotgun (WGS) entry which is preliminary data.</text>
</comment>